<organism evidence="2 3">
    <name type="scientific">Rhizophagus clarus</name>
    <dbReference type="NCBI Taxonomy" id="94130"/>
    <lineage>
        <taxon>Eukaryota</taxon>
        <taxon>Fungi</taxon>
        <taxon>Fungi incertae sedis</taxon>
        <taxon>Mucoromycota</taxon>
        <taxon>Glomeromycotina</taxon>
        <taxon>Glomeromycetes</taxon>
        <taxon>Glomerales</taxon>
        <taxon>Glomeraceae</taxon>
        <taxon>Rhizophagus</taxon>
    </lineage>
</organism>
<dbReference type="Proteomes" id="UP000615446">
    <property type="component" value="Unassembled WGS sequence"/>
</dbReference>
<comment type="caution">
    <text evidence="2">The sequence shown here is derived from an EMBL/GenBank/DDBJ whole genome shotgun (WGS) entry which is preliminary data.</text>
</comment>
<evidence type="ECO:0000313" key="2">
    <source>
        <dbReference type="EMBL" id="GET01988.1"/>
    </source>
</evidence>
<feature type="region of interest" description="Disordered" evidence="1">
    <location>
        <begin position="1"/>
        <end position="27"/>
    </location>
</feature>
<feature type="compositionally biased region" description="Polar residues" evidence="1">
    <location>
        <begin position="44"/>
        <end position="53"/>
    </location>
</feature>
<dbReference type="EMBL" id="BLAL01000303">
    <property type="protein sequence ID" value="GET01988.1"/>
    <property type="molecule type" value="Genomic_DNA"/>
</dbReference>
<protein>
    <submittedName>
        <fullName evidence="2">Uncharacterized protein</fullName>
    </submittedName>
</protein>
<name>A0A8H3MAW2_9GLOM</name>
<evidence type="ECO:0000256" key="1">
    <source>
        <dbReference type="SAM" id="MobiDB-lite"/>
    </source>
</evidence>
<evidence type="ECO:0000313" key="3">
    <source>
        <dbReference type="Proteomes" id="UP000615446"/>
    </source>
</evidence>
<proteinExistence type="predicted"/>
<feature type="compositionally biased region" description="Basic residues" evidence="1">
    <location>
        <begin position="1"/>
        <end position="24"/>
    </location>
</feature>
<accession>A0A8H3MAW2</accession>
<feature type="region of interest" description="Disordered" evidence="1">
    <location>
        <begin position="42"/>
        <end position="81"/>
    </location>
</feature>
<sequence length="242" mass="28174">MNKLIKVKRKKNQSKGKKKKHKHLTISEEDIDKDFRLPVDSVDESTQALSSQLPPSPLHEANKKVEESSAPLLDSNAGKEKRLKVQDDEAAQVITRYQAPSGCQFVRDILIYDVPAKWDNYELLSHLSTWGNIISLSTKRQRKYKTVRCKLVISEFFQNYKTQWMASLAGIPTRWFLATWNQAERKERERFQAVIYNPPESMNTASLTVLQHLTFLSELNIKMFKEIKFPDGSRKIVRYFKI</sequence>
<dbReference type="AlphaFoldDB" id="A0A8H3MAW2"/>
<gene>
    <name evidence="2" type="ORF">RCL2_002836900</name>
</gene>
<reference evidence="2" key="1">
    <citation type="submission" date="2019-10" db="EMBL/GenBank/DDBJ databases">
        <title>Conservation and host-specific expression of non-tandemly repeated heterogenous ribosome RNA gene in arbuscular mycorrhizal fungi.</title>
        <authorList>
            <person name="Maeda T."/>
            <person name="Kobayashi Y."/>
            <person name="Nakagawa T."/>
            <person name="Ezawa T."/>
            <person name="Yamaguchi K."/>
            <person name="Bino T."/>
            <person name="Nishimoto Y."/>
            <person name="Shigenobu S."/>
            <person name="Kawaguchi M."/>
        </authorList>
    </citation>
    <scope>NUCLEOTIDE SEQUENCE</scope>
    <source>
        <strain evidence="2">HR1</strain>
    </source>
</reference>